<dbReference type="eggNOG" id="COG0758">
    <property type="taxonomic scope" value="Bacteria"/>
</dbReference>
<evidence type="ECO:0000259" key="2">
    <source>
        <dbReference type="Pfam" id="PF02481"/>
    </source>
</evidence>
<accession>A0A0A3IC35</accession>
<comment type="caution">
    <text evidence="3">The sequence shown here is derived from an EMBL/GenBank/DDBJ whole genome shotgun (WGS) entry which is preliminary data.</text>
</comment>
<dbReference type="NCBIfam" id="TIGR00732">
    <property type="entry name" value="dprA"/>
    <property type="match status" value="1"/>
</dbReference>
<dbReference type="EMBL" id="JPVN01000001">
    <property type="protein sequence ID" value="KGR80368.1"/>
    <property type="molecule type" value="Genomic_DNA"/>
</dbReference>
<dbReference type="OrthoDB" id="9785707at2"/>
<evidence type="ECO:0000313" key="3">
    <source>
        <dbReference type="EMBL" id="KGR80368.1"/>
    </source>
</evidence>
<dbReference type="RefSeq" id="WP_036181605.1">
    <property type="nucleotide sequence ID" value="NZ_AVDA01000001.1"/>
</dbReference>
<evidence type="ECO:0000256" key="1">
    <source>
        <dbReference type="ARBA" id="ARBA00006525"/>
    </source>
</evidence>
<proteinExistence type="inferred from homology"/>
<organism evidence="3 4">
    <name type="scientific">Ureibacillus manganicus DSM 26584</name>
    <dbReference type="NCBI Taxonomy" id="1384049"/>
    <lineage>
        <taxon>Bacteria</taxon>
        <taxon>Bacillati</taxon>
        <taxon>Bacillota</taxon>
        <taxon>Bacilli</taxon>
        <taxon>Bacillales</taxon>
        <taxon>Caryophanaceae</taxon>
        <taxon>Ureibacillus</taxon>
    </lineage>
</organism>
<dbReference type="PANTHER" id="PTHR43022:SF1">
    <property type="entry name" value="PROTEIN SMF"/>
    <property type="match status" value="1"/>
</dbReference>
<dbReference type="GO" id="GO:0009294">
    <property type="term" value="P:DNA-mediated transformation"/>
    <property type="evidence" value="ECO:0007669"/>
    <property type="project" value="InterPro"/>
</dbReference>
<reference evidence="3 4" key="1">
    <citation type="submission" date="2014-02" db="EMBL/GenBank/DDBJ databases">
        <title>Draft genome sequence of Lysinibacillus manganicus DSM 26584T.</title>
        <authorList>
            <person name="Zhang F."/>
            <person name="Wang G."/>
            <person name="Zhang L."/>
        </authorList>
    </citation>
    <scope>NUCLEOTIDE SEQUENCE [LARGE SCALE GENOMIC DNA]</scope>
    <source>
        <strain evidence="3 4">DSM 26584</strain>
    </source>
</reference>
<comment type="similarity">
    <text evidence="1">Belongs to the DprA/Smf family.</text>
</comment>
<dbReference type="STRING" id="1384049.CD29_00295"/>
<evidence type="ECO:0000313" key="4">
    <source>
        <dbReference type="Proteomes" id="UP000030416"/>
    </source>
</evidence>
<dbReference type="InterPro" id="IPR003488">
    <property type="entry name" value="DprA"/>
</dbReference>
<dbReference type="InterPro" id="IPR057666">
    <property type="entry name" value="DrpA_SLOG"/>
</dbReference>
<dbReference type="SUPFAM" id="SSF102405">
    <property type="entry name" value="MCP/YpsA-like"/>
    <property type="match status" value="1"/>
</dbReference>
<gene>
    <name evidence="3" type="ORF">CD29_00295</name>
</gene>
<dbReference type="Gene3D" id="3.40.50.450">
    <property type="match status" value="1"/>
</dbReference>
<sequence>MTEQGNHQLLALHYVYPLTLKAYKRLIQSLDSLENLSTTSPTRLANILQISLNKSENILREYVKMLQVNLLEAYSSQSIVPISFKNKWYPKELFELIDPPTVFYAKGDVSLLTRTNKIAVIGARNATNYSSMALDFIIPPLVEKDYVIVSGLAKGADSIAHSAAIRYGGKTIGVLGSGFFHIYPKENRSLALEMEKSHLLITEYPPYVEPRKWQFPMRNRIISGISEAVVVTEAALSSGTLITTDHALDHGKDIFVVPGPINSELSKGTNLLLKEGAIPIWNGYQIIEERKMFLGKY</sequence>
<keyword evidence="4" id="KW-1185">Reference proteome</keyword>
<name>A0A0A3IC35_9BACL</name>
<dbReference type="PANTHER" id="PTHR43022">
    <property type="entry name" value="PROTEIN SMF"/>
    <property type="match status" value="1"/>
</dbReference>
<feature type="domain" description="Smf/DprA SLOG" evidence="2">
    <location>
        <begin position="83"/>
        <end position="289"/>
    </location>
</feature>
<dbReference type="AlphaFoldDB" id="A0A0A3IC35"/>
<dbReference type="Proteomes" id="UP000030416">
    <property type="component" value="Unassembled WGS sequence"/>
</dbReference>
<dbReference type="Pfam" id="PF02481">
    <property type="entry name" value="DNA_processg_A"/>
    <property type="match status" value="1"/>
</dbReference>
<protein>
    <submittedName>
        <fullName evidence="3">DNA processing protein</fullName>
    </submittedName>
</protein>